<protein>
    <submittedName>
        <fullName evidence="1">Uncharacterized protein</fullName>
    </submittedName>
</protein>
<dbReference type="RefSeq" id="WP_155540944.1">
    <property type="nucleotide sequence ID" value="NZ_CABVGP010000001.1"/>
</dbReference>
<name>A0A6I8LEM1_9PSEU</name>
<dbReference type="AlphaFoldDB" id="A0A6I8LEM1"/>
<dbReference type="Proteomes" id="UP000399805">
    <property type="component" value="Unassembled WGS sequence"/>
</dbReference>
<accession>A0A6I8LEM1</accession>
<reference evidence="1 2" key="1">
    <citation type="submission" date="2019-09" db="EMBL/GenBank/DDBJ databases">
        <authorList>
            <person name="Leyn A S."/>
        </authorList>
    </citation>
    <scope>NUCLEOTIDE SEQUENCE [LARGE SCALE GENOMIC DNA]</scope>
    <source>
        <strain evidence="1">AA231_1</strain>
    </source>
</reference>
<dbReference type="EMBL" id="CABVGP010000001">
    <property type="protein sequence ID" value="VVJ15451.1"/>
    <property type="molecule type" value="Genomic_DNA"/>
</dbReference>
<gene>
    <name evidence="1" type="ORF">AA23TX_00472</name>
</gene>
<evidence type="ECO:0000313" key="1">
    <source>
        <dbReference type="EMBL" id="VVJ15451.1"/>
    </source>
</evidence>
<organism evidence="1 2">
    <name type="scientific">Amycolatopsis camponoti</name>
    <dbReference type="NCBI Taxonomy" id="2606593"/>
    <lineage>
        <taxon>Bacteria</taxon>
        <taxon>Bacillati</taxon>
        <taxon>Actinomycetota</taxon>
        <taxon>Actinomycetes</taxon>
        <taxon>Pseudonocardiales</taxon>
        <taxon>Pseudonocardiaceae</taxon>
        <taxon>Amycolatopsis</taxon>
    </lineage>
</organism>
<sequence>MDVREPALPVDPRLPGEPTLAEVGVARMWLARRGVLVWLPTRVLALRLGARDARTRGPGYGIVLLALWPFCWV</sequence>
<proteinExistence type="predicted"/>
<evidence type="ECO:0000313" key="2">
    <source>
        <dbReference type="Proteomes" id="UP000399805"/>
    </source>
</evidence>
<keyword evidence="2" id="KW-1185">Reference proteome</keyword>